<feature type="compositionally biased region" description="Polar residues" evidence="1">
    <location>
        <begin position="978"/>
        <end position="993"/>
    </location>
</feature>
<dbReference type="VEuPathDB" id="FungiDB:PC110_g12727"/>
<reference evidence="2" key="1">
    <citation type="submission" date="2021-01" db="EMBL/GenBank/DDBJ databases">
        <title>Phytophthora aleatoria, a newly-described species from Pinus radiata is distinct from Phytophthora cactorum isolates based on comparative genomics.</title>
        <authorList>
            <person name="Mcdougal R."/>
            <person name="Panda P."/>
            <person name="Williams N."/>
            <person name="Studholme D.J."/>
        </authorList>
    </citation>
    <scope>NUCLEOTIDE SEQUENCE</scope>
    <source>
        <strain evidence="2">NZFS 3830</strain>
    </source>
</reference>
<evidence type="ECO:0000313" key="3">
    <source>
        <dbReference type="Proteomes" id="UP000688947"/>
    </source>
</evidence>
<dbReference type="Proteomes" id="UP000688947">
    <property type="component" value="Unassembled WGS sequence"/>
</dbReference>
<feature type="region of interest" description="Disordered" evidence="1">
    <location>
        <begin position="193"/>
        <end position="213"/>
    </location>
</feature>
<feature type="compositionally biased region" description="Polar residues" evidence="1">
    <location>
        <begin position="932"/>
        <end position="964"/>
    </location>
</feature>
<dbReference type="VEuPathDB" id="FungiDB:PC110_g19851"/>
<protein>
    <submittedName>
        <fullName evidence="2">Uncharacterized protein</fullName>
    </submittedName>
</protein>
<feature type="compositionally biased region" description="Polar residues" evidence="1">
    <location>
        <begin position="421"/>
        <end position="438"/>
    </location>
</feature>
<evidence type="ECO:0000256" key="1">
    <source>
        <dbReference type="SAM" id="MobiDB-lite"/>
    </source>
</evidence>
<dbReference type="EMBL" id="JAENGZ010000956">
    <property type="protein sequence ID" value="KAG6952027.1"/>
    <property type="molecule type" value="Genomic_DNA"/>
</dbReference>
<comment type="caution">
    <text evidence="2">The sequence shown here is derived from an EMBL/GenBank/DDBJ whole genome shotgun (WGS) entry which is preliminary data.</text>
</comment>
<feature type="region of interest" description="Disordered" evidence="1">
    <location>
        <begin position="924"/>
        <end position="997"/>
    </location>
</feature>
<dbReference type="AlphaFoldDB" id="A0A8T1TZG8"/>
<feature type="compositionally biased region" description="Basic residues" evidence="1">
    <location>
        <begin position="407"/>
        <end position="418"/>
    </location>
</feature>
<organism evidence="2 3">
    <name type="scientific">Phytophthora cactorum</name>
    <dbReference type="NCBI Taxonomy" id="29920"/>
    <lineage>
        <taxon>Eukaryota</taxon>
        <taxon>Sar</taxon>
        <taxon>Stramenopiles</taxon>
        <taxon>Oomycota</taxon>
        <taxon>Peronosporomycetes</taxon>
        <taxon>Peronosporales</taxon>
        <taxon>Peronosporaceae</taxon>
        <taxon>Phytophthora</taxon>
    </lineage>
</organism>
<feature type="region of interest" description="Disordered" evidence="1">
    <location>
        <begin position="1178"/>
        <end position="1229"/>
    </location>
</feature>
<feature type="region of interest" description="Disordered" evidence="1">
    <location>
        <begin position="462"/>
        <end position="503"/>
    </location>
</feature>
<feature type="region of interest" description="Disordered" evidence="1">
    <location>
        <begin position="378"/>
        <end position="445"/>
    </location>
</feature>
<accession>A0A8T1TZG8</accession>
<evidence type="ECO:0000313" key="2">
    <source>
        <dbReference type="EMBL" id="KAG6952027.1"/>
    </source>
</evidence>
<name>A0A8T1TZG8_9STRA</name>
<dbReference type="VEuPathDB" id="FungiDB:PC110_g19852"/>
<sequence>MEDTRHAIRQGRILADEGLYEHAVETWKTALSGAYALQDYAGMFVLSGNVGEACVRVAMQSKESSRALQLLQEAVENLDYALQIVEKCSLREILGGYRVLYQGVRRAETLRKKAQKLMDKLQWVDKEVDVKVKEEVLTCTTCGEIGEDIVLDENDGCNYCKRCYDEYYAAETVAGTPEDLANVEEEKVDADGLNTNDRAKDDQWAARPDGQDDGCVEVVVPESDPTSDLVEAGEVVPVSKDKQIDQVVQENTEEITLTGAHENITEKVMQDRVRYERVELGSLADFLAGKLHLENEAQQLETQQNDGSSDAGMSLTKVSTDTGGKEELSEGSVADAAATLDEDVEEALVLIEAEDTADAIPDKLEYSIAQLLELRKSSPSDCPETLLESPVRDDGTAPTPARNKSNNSRKKSNAKKTSRSVTSHRQNNADSADSNQIAASEKPTISPLPTLGLCAAMRKALQEHQERQADSSPSCDNLAPTASLLDSPGTAYNTQDSKARRREPLIFRPSTQYQLTAMGDQEAKSAELTRSFLSFRMLKEVLQSTNIKDEEEAVMVTRMCVDPRHVEEFERLLRMILKTTHTVGHVSTCVVRPPPGEFTYTSIVKYSGLQAMRQIYPSTVESGVDFYKLLAARDSLLLEPPTYQIEAGFGTWIESDGNTKPMRGDDPEEDENLVYQSVPGPCCNDSCENPHGLNVRASFVAPTKDFQLFRPRYQRNNKKGGQKNLRCFPCCRNGRHVSSGFCGDSIRVHVAVSRVTESGGVKICPIQTTRPAVLAFARFLNLEGTFDHTVSGPEVFPGQTIEKTDVLAWVRDKQHPMNPLFPGILRGAAMETSSQSAIFEFNAECKAWHYGWTAPRGQGLSGSDAQHVLEVLFMKPMGSYMYCLERLRSDGFSIYSSRRASHAAVKPEAEAFENQEIADDRMLKRKRATRTEAASPSAHTLMSQTPASPASTVVSSCPSDSPIFSPSKEDMTNGRRPSVSSGMRMTAPPTSTGFVDITSPMTDVPPFKMENIFGSEVLKQKEEEALNFFSTVGDFCEFITTANTATDVSVTVKMTCWMSERVNGDHGTRVTLIDANQRAFFNLTVEALGELTVVKRKPYIAQIMVWDAKANKGVSGFGSKPGMVFRPGAVYVFHQVDGVGFYADIAKGSVQFEVGNAEKIVEVAAPIAKRKAPRVASKKKAMAKTQHVATSLTSEPEKEGEGDIVIEADNNEPDAAGGARTRSNIPTPP</sequence>
<feature type="compositionally biased region" description="Acidic residues" evidence="1">
    <location>
        <begin position="1202"/>
        <end position="1212"/>
    </location>
</feature>
<dbReference type="OrthoDB" id="78995at2759"/>
<proteinExistence type="predicted"/>
<gene>
    <name evidence="2" type="ORF">JG687_00013261</name>
</gene>
<feature type="region of interest" description="Disordered" evidence="1">
    <location>
        <begin position="300"/>
        <end position="335"/>
    </location>
</feature>